<evidence type="ECO:0000256" key="4">
    <source>
        <dbReference type="ARBA" id="ARBA00023125"/>
    </source>
</evidence>
<dbReference type="EMBL" id="BMGG01000008">
    <property type="protein sequence ID" value="GGC80359.1"/>
    <property type="molecule type" value="Genomic_DNA"/>
</dbReference>
<evidence type="ECO:0000256" key="1">
    <source>
        <dbReference type="ARBA" id="ARBA00022553"/>
    </source>
</evidence>
<keyword evidence="3" id="KW-0805">Transcription regulation</keyword>
<evidence type="ECO:0000313" key="11">
    <source>
        <dbReference type="Proteomes" id="UP000637002"/>
    </source>
</evidence>
<dbReference type="PANTHER" id="PTHR48111">
    <property type="entry name" value="REGULATOR OF RPOS"/>
    <property type="match status" value="1"/>
</dbReference>
<comment type="caution">
    <text evidence="10">The sequence shown here is derived from an EMBL/GenBank/DDBJ whole genome shotgun (WGS) entry which is preliminary data.</text>
</comment>
<dbReference type="CDD" id="cd00383">
    <property type="entry name" value="trans_reg_C"/>
    <property type="match status" value="1"/>
</dbReference>
<dbReference type="GO" id="GO:0006355">
    <property type="term" value="P:regulation of DNA-templated transcription"/>
    <property type="evidence" value="ECO:0007669"/>
    <property type="project" value="InterPro"/>
</dbReference>
<dbReference type="PROSITE" id="PS50110">
    <property type="entry name" value="RESPONSE_REGULATORY"/>
    <property type="match status" value="1"/>
</dbReference>
<protein>
    <submittedName>
        <fullName evidence="10">DNA-binding response regulator</fullName>
    </submittedName>
</protein>
<keyword evidence="11" id="KW-1185">Reference proteome</keyword>
<organism evidence="10 11">
    <name type="scientific">Chelatococcus reniformis</name>
    <dbReference type="NCBI Taxonomy" id="1494448"/>
    <lineage>
        <taxon>Bacteria</taxon>
        <taxon>Pseudomonadati</taxon>
        <taxon>Pseudomonadota</taxon>
        <taxon>Alphaproteobacteria</taxon>
        <taxon>Hyphomicrobiales</taxon>
        <taxon>Chelatococcaceae</taxon>
        <taxon>Chelatococcus</taxon>
    </lineage>
</organism>
<dbReference type="Gene3D" id="3.40.50.2300">
    <property type="match status" value="1"/>
</dbReference>
<keyword evidence="2" id="KW-0902">Two-component regulatory system</keyword>
<dbReference type="InterPro" id="IPR016032">
    <property type="entry name" value="Sig_transdc_resp-reg_C-effctor"/>
</dbReference>
<evidence type="ECO:0000256" key="5">
    <source>
        <dbReference type="ARBA" id="ARBA00023163"/>
    </source>
</evidence>
<dbReference type="GO" id="GO:0032993">
    <property type="term" value="C:protein-DNA complex"/>
    <property type="evidence" value="ECO:0007669"/>
    <property type="project" value="TreeGrafter"/>
</dbReference>
<dbReference type="Proteomes" id="UP000637002">
    <property type="component" value="Unassembled WGS sequence"/>
</dbReference>
<reference evidence="10" key="1">
    <citation type="journal article" date="2014" name="Int. J. Syst. Evol. Microbiol.">
        <title>Complete genome sequence of Corynebacterium casei LMG S-19264T (=DSM 44701T), isolated from a smear-ripened cheese.</title>
        <authorList>
            <consortium name="US DOE Joint Genome Institute (JGI-PGF)"/>
            <person name="Walter F."/>
            <person name="Albersmeier A."/>
            <person name="Kalinowski J."/>
            <person name="Ruckert C."/>
        </authorList>
    </citation>
    <scope>NUCLEOTIDE SEQUENCE</scope>
    <source>
        <strain evidence="10">CGMCC 1.12919</strain>
    </source>
</reference>
<evidence type="ECO:0000259" key="9">
    <source>
        <dbReference type="PROSITE" id="PS51755"/>
    </source>
</evidence>
<dbReference type="GO" id="GO:0000156">
    <property type="term" value="F:phosphorelay response regulator activity"/>
    <property type="evidence" value="ECO:0007669"/>
    <property type="project" value="TreeGrafter"/>
</dbReference>
<dbReference type="InterPro" id="IPR011006">
    <property type="entry name" value="CheY-like_superfamily"/>
</dbReference>
<dbReference type="SUPFAM" id="SSF52172">
    <property type="entry name" value="CheY-like"/>
    <property type="match status" value="1"/>
</dbReference>
<dbReference type="GO" id="GO:0005829">
    <property type="term" value="C:cytosol"/>
    <property type="evidence" value="ECO:0007669"/>
    <property type="project" value="TreeGrafter"/>
</dbReference>
<evidence type="ECO:0000256" key="3">
    <source>
        <dbReference type="ARBA" id="ARBA00023015"/>
    </source>
</evidence>
<dbReference type="PANTHER" id="PTHR48111:SF4">
    <property type="entry name" value="DNA-BINDING DUAL TRANSCRIPTIONAL REGULATOR OMPR"/>
    <property type="match status" value="1"/>
</dbReference>
<dbReference type="InterPro" id="IPR036388">
    <property type="entry name" value="WH-like_DNA-bd_sf"/>
</dbReference>
<evidence type="ECO:0000259" key="8">
    <source>
        <dbReference type="PROSITE" id="PS50110"/>
    </source>
</evidence>
<feature type="domain" description="Response regulatory" evidence="8">
    <location>
        <begin position="16"/>
        <end position="129"/>
    </location>
</feature>
<gene>
    <name evidence="10" type="ORF">GCM10010994_42940</name>
</gene>
<keyword evidence="1 6" id="KW-0597">Phosphoprotein</keyword>
<feature type="DNA-binding region" description="OmpR/PhoB-type" evidence="7">
    <location>
        <begin position="142"/>
        <end position="237"/>
    </location>
</feature>
<dbReference type="RefSeq" id="WP_188611229.1">
    <property type="nucleotide sequence ID" value="NZ_BMGG01000008.1"/>
</dbReference>
<dbReference type="GO" id="GO:0000976">
    <property type="term" value="F:transcription cis-regulatory region binding"/>
    <property type="evidence" value="ECO:0007669"/>
    <property type="project" value="TreeGrafter"/>
</dbReference>
<evidence type="ECO:0000256" key="7">
    <source>
        <dbReference type="PROSITE-ProRule" id="PRU01091"/>
    </source>
</evidence>
<dbReference type="SMART" id="SM00862">
    <property type="entry name" value="Trans_reg_C"/>
    <property type="match status" value="1"/>
</dbReference>
<evidence type="ECO:0000256" key="2">
    <source>
        <dbReference type="ARBA" id="ARBA00023012"/>
    </source>
</evidence>
<name>A0A916UPF7_9HYPH</name>
<dbReference type="SMART" id="SM00448">
    <property type="entry name" value="REC"/>
    <property type="match status" value="1"/>
</dbReference>
<dbReference type="InterPro" id="IPR001789">
    <property type="entry name" value="Sig_transdc_resp-reg_receiver"/>
</dbReference>
<dbReference type="AlphaFoldDB" id="A0A916UPF7"/>
<evidence type="ECO:0000313" key="10">
    <source>
        <dbReference type="EMBL" id="GGC80359.1"/>
    </source>
</evidence>
<evidence type="ECO:0000256" key="6">
    <source>
        <dbReference type="PROSITE-ProRule" id="PRU00169"/>
    </source>
</evidence>
<keyword evidence="4 7" id="KW-0238">DNA-binding</keyword>
<feature type="modified residue" description="4-aspartylphosphate" evidence="6">
    <location>
        <position position="65"/>
    </location>
</feature>
<dbReference type="Gene3D" id="6.10.250.690">
    <property type="match status" value="1"/>
</dbReference>
<dbReference type="Gene3D" id="1.10.10.10">
    <property type="entry name" value="Winged helix-like DNA-binding domain superfamily/Winged helix DNA-binding domain"/>
    <property type="match status" value="1"/>
</dbReference>
<dbReference type="InterPro" id="IPR001867">
    <property type="entry name" value="OmpR/PhoB-type_DNA-bd"/>
</dbReference>
<feature type="domain" description="OmpR/PhoB-type" evidence="9">
    <location>
        <begin position="142"/>
        <end position="237"/>
    </location>
</feature>
<sequence length="239" mass="26970">MNADRMRAPLPDDAPHVLVVDDDRRLRDLLARFLGDNGYRVTVAADAAEADTKLSNVMFDVLVLDVMMPGENGFDFAVRLRRDKEVPILMLTARTEPADRVQGLETGVEDYLSKPFEPRELLLRLGNILRRSAERTATPADVEQVRFGPFLFRLDRGELRKDGDILRLTDREREILVILSARRGDNVPRDVLAGQGAAANERTVDVQINRLRRKIEVDPANPAYLQTVRGIGYRLLIDG</sequence>
<dbReference type="SUPFAM" id="SSF46894">
    <property type="entry name" value="C-terminal effector domain of the bipartite response regulators"/>
    <property type="match status" value="1"/>
</dbReference>
<dbReference type="Pfam" id="PF00486">
    <property type="entry name" value="Trans_reg_C"/>
    <property type="match status" value="1"/>
</dbReference>
<dbReference type="InterPro" id="IPR039420">
    <property type="entry name" value="WalR-like"/>
</dbReference>
<dbReference type="FunFam" id="3.40.50.2300:FF:000001">
    <property type="entry name" value="DNA-binding response regulator PhoB"/>
    <property type="match status" value="1"/>
</dbReference>
<keyword evidence="5" id="KW-0804">Transcription</keyword>
<dbReference type="CDD" id="cd17574">
    <property type="entry name" value="REC_OmpR"/>
    <property type="match status" value="1"/>
</dbReference>
<accession>A0A916UPF7</accession>
<reference evidence="10" key="2">
    <citation type="submission" date="2020-09" db="EMBL/GenBank/DDBJ databases">
        <authorList>
            <person name="Sun Q."/>
            <person name="Zhou Y."/>
        </authorList>
    </citation>
    <scope>NUCLEOTIDE SEQUENCE</scope>
    <source>
        <strain evidence="10">CGMCC 1.12919</strain>
    </source>
</reference>
<dbReference type="Pfam" id="PF00072">
    <property type="entry name" value="Response_reg"/>
    <property type="match status" value="1"/>
</dbReference>
<proteinExistence type="predicted"/>
<dbReference type="PROSITE" id="PS51755">
    <property type="entry name" value="OMPR_PHOB"/>
    <property type="match status" value="1"/>
</dbReference>